<evidence type="ECO:0000259" key="3">
    <source>
        <dbReference type="PROSITE" id="PS50800"/>
    </source>
</evidence>
<feature type="transmembrane region" description="Helical" evidence="2">
    <location>
        <begin position="305"/>
        <end position="324"/>
    </location>
</feature>
<dbReference type="GO" id="GO:0016020">
    <property type="term" value="C:membrane"/>
    <property type="evidence" value="ECO:0007669"/>
    <property type="project" value="TreeGrafter"/>
</dbReference>
<evidence type="ECO:0000256" key="1">
    <source>
        <dbReference type="SAM" id="MobiDB-lite"/>
    </source>
</evidence>
<keyword evidence="5" id="KW-1185">Reference proteome</keyword>
<dbReference type="Pfam" id="PF02037">
    <property type="entry name" value="SAP"/>
    <property type="match status" value="1"/>
</dbReference>
<keyword evidence="2" id="KW-0812">Transmembrane</keyword>
<sequence length="441" mass="48480">MSTFLSKRRKHELKDIATSLGLSVDGVREDLVDRIKNYVSKHGTDIPSLQDLVRETTHSRESRLASLSSANEDEDTSDGATSARVTRSSPKKTHASTAAPSRRTRPESTSIRSGSDSDSVEDPLSEHRVRDFMEHVQDELHEAKELAHSLEQTLQDKYNSGKQAIRRASNDFSSTVSHALGDVVEAVTGHGSSSNVATSTRHRSRHYGHADDHERGWFGNICEEVKHRFANCAGACGFSSCISEYWKRLHDIGSTSVGFVWLTLVLELLVFLTSAFSHHDHSDGEGWISCLGFFTNWADFLKPFFSYYITLFVLPTLLSQLFNVDRSSASRSSKHSSVTGLLSRKTTSGLSYFVFKFALTYFLSQTSVASHHHESSGLLGLAKEAAETVASHTGFGSHHPTLLEGCKFLGEVFRYVPPSLGLATSGAGTILALAESIVSRH</sequence>
<protein>
    <recommendedName>
        <fullName evidence="3">SAP domain-containing protein</fullName>
    </recommendedName>
</protein>
<dbReference type="Proteomes" id="UP000827284">
    <property type="component" value="Unassembled WGS sequence"/>
</dbReference>
<dbReference type="PANTHER" id="PTHR41807">
    <property type="entry name" value="GLUTATHIONE TRANSFERASE 3"/>
    <property type="match status" value="1"/>
</dbReference>
<feature type="compositionally biased region" description="Polar residues" evidence="1">
    <location>
        <begin position="78"/>
        <end position="88"/>
    </location>
</feature>
<feature type="region of interest" description="Disordered" evidence="1">
    <location>
        <begin position="49"/>
        <end position="124"/>
    </location>
</feature>
<proteinExistence type="predicted"/>
<dbReference type="EMBL" id="BQFW01000001">
    <property type="protein sequence ID" value="GJJ67959.1"/>
    <property type="molecule type" value="Genomic_DNA"/>
</dbReference>
<organism evidence="4 5">
    <name type="scientific">Entomortierella parvispora</name>
    <dbReference type="NCBI Taxonomy" id="205924"/>
    <lineage>
        <taxon>Eukaryota</taxon>
        <taxon>Fungi</taxon>
        <taxon>Fungi incertae sedis</taxon>
        <taxon>Mucoromycota</taxon>
        <taxon>Mortierellomycotina</taxon>
        <taxon>Mortierellomycetes</taxon>
        <taxon>Mortierellales</taxon>
        <taxon>Mortierellaceae</taxon>
        <taxon>Entomortierella</taxon>
    </lineage>
</organism>
<feature type="compositionally biased region" description="Low complexity" evidence="1">
    <location>
        <begin position="108"/>
        <end position="117"/>
    </location>
</feature>
<dbReference type="SUPFAM" id="SSF68906">
    <property type="entry name" value="SAP domain"/>
    <property type="match status" value="1"/>
</dbReference>
<reference evidence="4" key="1">
    <citation type="submission" date="2021-11" db="EMBL/GenBank/DDBJ databases">
        <authorList>
            <person name="Herlambang A."/>
            <person name="Guo Y."/>
            <person name="Takashima Y."/>
            <person name="Nishizawa T."/>
        </authorList>
    </citation>
    <scope>NUCLEOTIDE SEQUENCE</scope>
    <source>
        <strain evidence="4">E1425</strain>
    </source>
</reference>
<dbReference type="InterPro" id="IPR038872">
    <property type="entry name" value="Put_GTT3"/>
</dbReference>
<feature type="compositionally biased region" description="Basic and acidic residues" evidence="1">
    <location>
        <begin position="52"/>
        <end position="63"/>
    </location>
</feature>
<gene>
    <name evidence="4" type="ORF">EMPS_00305</name>
</gene>
<dbReference type="OrthoDB" id="5569309at2759"/>
<reference evidence="4" key="2">
    <citation type="journal article" date="2022" name="Microbiol. Resour. Announc.">
        <title>Whole-Genome Sequence of Entomortierella parvispora E1425, a Mucoromycotan Fungus Associated with Burkholderiaceae-Related Endosymbiotic Bacteria.</title>
        <authorList>
            <person name="Herlambang A."/>
            <person name="Guo Y."/>
            <person name="Takashima Y."/>
            <person name="Narisawa K."/>
            <person name="Ohta H."/>
            <person name="Nishizawa T."/>
        </authorList>
    </citation>
    <scope>NUCLEOTIDE SEQUENCE</scope>
    <source>
        <strain evidence="4">E1425</strain>
    </source>
</reference>
<dbReference type="SMART" id="SM00513">
    <property type="entry name" value="SAP"/>
    <property type="match status" value="1"/>
</dbReference>
<dbReference type="PROSITE" id="PS50800">
    <property type="entry name" value="SAP"/>
    <property type="match status" value="1"/>
</dbReference>
<dbReference type="InterPro" id="IPR036361">
    <property type="entry name" value="SAP_dom_sf"/>
</dbReference>
<comment type="caution">
    <text evidence="4">The sequence shown here is derived from an EMBL/GenBank/DDBJ whole genome shotgun (WGS) entry which is preliminary data.</text>
</comment>
<evidence type="ECO:0000313" key="4">
    <source>
        <dbReference type="EMBL" id="GJJ67959.1"/>
    </source>
</evidence>
<dbReference type="AlphaFoldDB" id="A0A9P3LRK7"/>
<dbReference type="PANTHER" id="PTHR41807:SF1">
    <property type="entry name" value="GLUTATHIONE TRANSFERASE 3"/>
    <property type="match status" value="1"/>
</dbReference>
<keyword evidence="2" id="KW-1133">Transmembrane helix</keyword>
<feature type="domain" description="SAP" evidence="3">
    <location>
        <begin position="5"/>
        <end position="39"/>
    </location>
</feature>
<evidence type="ECO:0000313" key="5">
    <source>
        <dbReference type="Proteomes" id="UP000827284"/>
    </source>
</evidence>
<accession>A0A9P3LRK7</accession>
<dbReference type="InterPro" id="IPR003034">
    <property type="entry name" value="SAP_dom"/>
</dbReference>
<feature type="transmembrane region" description="Helical" evidence="2">
    <location>
        <begin position="257"/>
        <end position="277"/>
    </location>
</feature>
<evidence type="ECO:0000256" key="2">
    <source>
        <dbReference type="SAM" id="Phobius"/>
    </source>
</evidence>
<name>A0A9P3LRK7_9FUNG</name>
<keyword evidence="2" id="KW-0472">Membrane</keyword>